<reference evidence="9 10" key="1">
    <citation type="submission" date="2014-04" db="EMBL/GenBank/DDBJ databases">
        <title>Draft genome sequence of Bacillus azotoformans MEV2011, a (co-) denitrifying strain unable to grow in the presence of oxygen.</title>
        <authorList>
            <person name="Nielsen M."/>
            <person name="Schreiber L."/>
            <person name="Finster K."/>
            <person name="Schramm A."/>
        </authorList>
    </citation>
    <scope>NUCLEOTIDE SEQUENCE [LARGE SCALE GENOMIC DNA]</scope>
    <source>
        <strain evidence="9 10">MEV2011</strain>
    </source>
</reference>
<dbReference type="PATRIC" id="fig|1348973.3.peg.3864"/>
<evidence type="ECO:0000256" key="7">
    <source>
        <dbReference type="ARBA" id="ARBA00023136"/>
    </source>
</evidence>
<feature type="transmembrane region" description="Helical" evidence="8">
    <location>
        <begin position="300"/>
        <end position="318"/>
    </location>
</feature>
<name>A0A072NGU1_SCHAZ</name>
<dbReference type="GO" id="GO:0009847">
    <property type="term" value="P:spore germination"/>
    <property type="evidence" value="ECO:0007669"/>
    <property type="project" value="InterPro"/>
</dbReference>
<keyword evidence="4" id="KW-0309">Germination</keyword>
<evidence type="ECO:0000256" key="1">
    <source>
        <dbReference type="ARBA" id="ARBA00004141"/>
    </source>
</evidence>
<feature type="transmembrane region" description="Helical" evidence="8">
    <location>
        <begin position="110"/>
        <end position="130"/>
    </location>
</feature>
<feature type="transmembrane region" description="Helical" evidence="8">
    <location>
        <begin position="78"/>
        <end position="98"/>
    </location>
</feature>
<evidence type="ECO:0000256" key="2">
    <source>
        <dbReference type="ARBA" id="ARBA00007998"/>
    </source>
</evidence>
<comment type="caution">
    <text evidence="9">The sequence shown here is derived from an EMBL/GenBank/DDBJ whole genome shotgun (WGS) entry which is preliminary data.</text>
</comment>
<organism evidence="9 10">
    <name type="scientific">Schinkia azotoformans MEV2011</name>
    <dbReference type="NCBI Taxonomy" id="1348973"/>
    <lineage>
        <taxon>Bacteria</taxon>
        <taxon>Bacillati</taxon>
        <taxon>Bacillota</taxon>
        <taxon>Bacilli</taxon>
        <taxon>Bacillales</taxon>
        <taxon>Bacillaceae</taxon>
        <taxon>Calidifontibacillus/Schinkia group</taxon>
        <taxon>Schinkia</taxon>
    </lineage>
</organism>
<feature type="transmembrane region" description="Helical" evidence="8">
    <location>
        <begin position="269"/>
        <end position="288"/>
    </location>
</feature>
<evidence type="ECO:0000313" key="10">
    <source>
        <dbReference type="Proteomes" id="UP000027936"/>
    </source>
</evidence>
<feature type="transmembrane region" description="Helical" evidence="8">
    <location>
        <begin position="7"/>
        <end position="31"/>
    </location>
</feature>
<evidence type="ECO:0000256" key="6">
    <source>
        <dbReference type="ARBA" id="ARBA00022989"/>
    </source>
</evidence>
<dbReference type="NCBIfam" id="TIGR00912">
    <property type="entry name" value="2A0309"/>
    <property type="match status" value="1"/>
</dbReference>
<dbReference type="GO" id="GO:0016020">
    <property type="term" value="C:membrane"/>
    <property type="evidence" value="ECO:0007669"/>
    <property type="project" value="UniProtKB-SubCell"/>
</dbReference>
<keyword evidence="7 8" id="KW-0472">Membrane</keyword>
<evidence type="ECO:0000313" key="9">
    <source>
        <dbReference type="EMBL" id="KEF36731.1"/>
    </source>
</evidence>
<feature type="transmembrane region" description="Helical" evidence="8">
    <location>
        <begin position="330"/>
        <end position="350"/>
    </location>
</feature>
<comment type="subcellular location">
    <subcellularLocation>
        <location evidence="1">Membrane</location>
        <topology evidence="1">Multi-pass membrane protein</topology>
    </subcellularLocation>
</comment>
<evidence type="ECO:0000256" key="3">
    <source>
        <dbReference type="ARBA" id="ARBA00022448"/>
    </source>
</evidence>
<dbReference type="OrthoDB" id="2381188at2"/>
<proteinExistence type="inferred from homology"/>
<gene>
    <name evidence="9" type="ORF">M670_03982</name>
</gene>
<feature type="transmembrane region" description="Helical" evidence="8">
    <location>
        <begin position="137"/>
        <end position="161"/>
    </location>
</feature>
<dbReference type="EMBL" id="JJRY01000022">
    <property type="protein sequence ID" value="KEF36731.1"/>
    <property type="molecule type" value="Genomic_DNA"/>
</dbReference>
<feature type="transmembrane region" description="Helical" evidence="8">
    <location>
        <begin position="37"/>
        <end position="58"/>
    </location>
</feature>
<dbReference type="PANTHER" id="PTHR34975:SF2">
    <property type="entry name" value="SPORE GERMINATION PROTEIN A2"/>
    <property type="match status" value="1"/>
</dbReference>
<dbReference type="AlphaFoldDB" id="A0A072NGU1"/>
<feature type="transmembrane region" description="Helical" evidence="8">
    <location>
        <begin position="181"/>
        <end position="201"/>
    </location>
</feature>
<accession>A0A072NGU1</accession>
<dbReference type="PANTHER" id="PTHR34975">
    <property type="entry name" value="SPORE GERMINATION PROTEIN A2"/>
    <property type="match status" value="1"/>
</dbReference>
<dbReference type="Pfam" id="PF03845">
    <property type="entry name" value="Spore_permease"/>
    <property type="match status" value="1"/>
</dbReference>
<keyword evidence="6 8" id="KW-1133">Transmembrane helix</keyword>
<evidence type="ECO:0000256" key="4">
    <source>
        <dbReference type="ARBA" id="ARBA00022544"/>
    </source>
</evidence>
<comment type="similarity">
    <text evidence="2">Belongs to the amino acid-polyamine-organocation (APC) superfamily. Spore germination protein (SGP) (TC 2.A.3.9) family.</text>
</comment>
<dbReference type="RefSeq" id="WP_035197635.1">
    <property type="nucleotide sequence ID" value="NZ_JJRY01000022.1"/>
</dbReference>
<feature type="transmembrane region" description="Helical" evidence="8">
    <location>
        <begin position="213"/>
        <end position="236"/>
    </location>
</feature>
<keyword evidence="3" id="KW-0813">Transport</keyword>
<keyword evidence="5 8" id="KW-0812">Transmembrane</keyword>
<sequence>MTKINIIQLFAIFLLSMGLTNHVIVIPFLINAAGRDAWISVIIGYIFTLLFSLLLLYVTRKFQSVSIFEWISSTYSRLLSRTIAFLLFIYLSITGFITLKETVLWINETFLFNTPVVVVSLFILTASIYISYGKINVIAICAGVVLPLVIILGLFVAIGTTPDKNYTLITPVLVENGWKEVFHGSLFAFGSAIEIILLIFLQHHVDRKLKFLHILLLITFLFILTVGPLLGSISTFGVEEAEKLRYPAFFQWRILGIGNYFNHLDFFSIYQWLSGAFIHISMILYMITLPFDIKKKKQRFYIQAFICVIYLIVITLPISNEEFFTFLSRFYYIGSIFFGVFITVFIAFLIKTSTNRVSTNEKG</sequence>
<dbReference type="Proteomes" id="UP000027936">
    <property type="component" value="Unassembled WGS sequence"/>
</dbReference>
<dbReference type="InterPro" id="IPR004761">
    <property type="entry name" value="Spore_GerAB"/>
</dbReference>
<evidence type="ECO:0000256" key="5">
    <source>
        <dbReference type="ARBA" id="ARBA00022692"/>
    </source>
</evidence>
<evidence type="ECO:0000256" key="8">
    <source>
        <dbReference type="SAM" id="Phobius"/>
    </source>
</evidence>
<protein>
    <submittedName>
        <fullName evidence="9">Spore germination protein, amino acid permease</fullName>
    </submittedName>
</protein>